<dbReference type="Gene3D" id="3.40.50.10490">
    <property type="entry name" value="Glucose-6-phosphate isomerase like protein, domain 1"/>
    <property type="match status" value="1"/>
</dbReference>
<feature type="coiled-coil region" evidence="1">
    <location>
        <begin position="8"/>
        <end position="35"/>
    </location>
</feature>
<dbReference type="Pfam" id="PF13580">
    <property type="entry name" value="SIS_2"/>
    <property type="match status" value="1"/>
</dbReference>
<accession>A0AAW9NPP5</accession>
<evidence type="ECO:0000313" key="4">
    <source>
        <dbReference type="Proteomes" id="UP001344888"/>
    </source>
</evidence>
<reference evidence="3 4" key="1">
    <citation type="submission" date="2023-03" db="EMBL/GenBank/DDBJ databases">
        <title>Bacillus Genome Sequencing.</title>
        <authorList>
            <person name="Dunlap C."/>
        </authorList>
    </citation>
    <scope>NUCLEOTIDE SEQUENCE [LARGE SCALE GENOMIC DNA]</scope>
    <source>
        <strain evidence="3 4">B-59205</strain>
    </source>
</reference>
<dbReference type="CDD" id="cd05013">
    <property type="entry name" value="SIS_RpiR"/>
    <property type="match status" value="1"/>
</dbReference>
<dbReference type="PANTHER" id="PTHR30390:SF7">
    <property type="entry name" value="PHOSPHOHEPTOSE ISOMERASE"/>
    <property type="match status" value="1"/>
</dbReference>
<dbReference type="RefSeq" id="WP_326122836.1">
    <property type="nucleotide sequence ID" value="NZ_JARSFG010000010.1"/>
</dbReference>
<dbReference type="AlphaFoldDB" id="A0AAW9NPP5"/>
<evidence type="ECO:0000259" key="2">
    <source>
        <dbReference type="PROSITE" id="PS51464"/>
    </source>
</evidence>
<dbReference type="GO" id="GO:0097367">
    <property type="term" value="F:carbohydrate derivative binding"/>
    <property type="evidence" value="ECO:0007669"/>
    <property type="project" value="InterPro"/>
</dbReference>
<gene>
    <name evidence="3" type="ORF">P9B03_07395</name>
</gene>
<dbReference type="InterPro" id="IPR035472">
    <property type="entry name" value="RpiR-like_SIS"/>
</dbReference>
<feature type="domain" description="SIS" evidence="2">
    <location>
        <begin position="36"/>
        <end position="215"/>
    </location>
</feature>
<dbReference type="InterPro" id="IPR046348">
    <property type="entry name" value="SIS_dom_sf"/>
</dbReference>
<dbReference type="Proteomes" id="UP001344888">
    <property type="component" value="Unassembled WGS sequence"/>
</dbReference>
<dbReference type="SUPFAM" id="SSF53697">
    <property type="entry name" value="SIS domain"/>
    <property type="match status" value="1"/>
</dbReference>
<keyword evidence="1" id="KW-0175">Coiled coil</keyword>
<name>A0AAW9NPP5_9BACL</name>
<dbReference type="NCBIfam" id="NF002805">
    <property type="entry name" value="PRK02947.1"/>
    <property type="match status" value="1"/>
</dbReference>
<organism evidence="3 4">
    <name type="scientific">Metasolibacillus meyeri</name>
    <dbReference type="NCBI Taxonomy" id="1071052"/>
    <lineage>
        <taxon>Bacteria</taxon>
        <taxon>Bacillati</taxon>
        <taxon>Bacillota</taxon>
        <taxon>Bacilli</taxon>
        <taxon>Bacillales</taxon>
        <taxon>Caryophanaceae</taxon>
        <taxon>Metasolibacillus</taxon>
    </lineage>
</organism>
<dbReference type="PROSITE" id="PS51464">
    <property type="entry name" value="SIS"/>
    <property type="match status" value="1"/>
</dbReference>
<evidence type="ECO:0000313" key="3">
    <source>
        <dbReference type="EMBL" id="MEC1178302.1"/>
    </source>
</evidence>
<keyword evidence="4" id="KW-1185">Reference proteome</keyword>
<comment type="caution">
    <text evidence="3">The sequence shown here is derived from an EMBL/GenBank/DDBJ whole genome shotgun (WGS) entry which is preliminary data.</text>
</comment>
<dbReference type="GO" id="GO:1901135">
    <property type="term" value="P:carbohydrate derivative metabolic process"/>
    <property type="evidence" value="ECO:0007669"/>
    <property type="project" value="InterPro"/>
</dbReference>
<dbReference type="EMBL" id="JARSFG010000010">
    <property type="protein sequence ID" value="MEC1178302.1"/>
    <property type="molecule type" value="Genomic_DNA"/>
</dbReference>
<protein>
    <submittedName>
        <fullName evidence="3">SIS domain-containing protein</fullName>
    </submittedName>
</protein>
<dbReference type="PANTHER" id="PTHR30390">
    <property type="entry name" value="SEDOHEPTULOSE 7-PHOSPHATE ISOMERASE / DNAA INITIATOR-ASSOCIATING FACTOR FOR REPLICATION INITIATION"/>
    <property type="match status" value="1"/>
</dbReference>
<evidence type="ECO:0000256" key="1">
    <source>
        <dbReference type="SAM" id="Coils"/>
    </source>
</evidence>
<dbReference type="InterPro" id="IPR001347">
    <property type="entry name" value="SIS_dom"/>
</dbReference>
<sequence>MKIAGEEMHQYFKNIQQLLNQVEQQEQLLKEVAATITTNISKGGIIQLFGAGHSFLLAEEQFYRAGGLVPVKPIYIDSLMLAAGPVTSSRNERTEGVVPAHRHLFDICPEDTVIIISTSGRNAAPIEMAFEAKERGALVISLQSLCYTKQESTHSSGKRLEEIVDIVLNTSVPVGDGVLHSGDYQYGASSTIVGATMLNALVSMVIEQLLAVQQEAPVFVSNNINESSAKNEKYCKQFEKRITFN</sequence>
<proteinExistence type="predicted"/>
<dbReference type="InterPro" id="IPR050099">
    <property type="entry name" value="SIS_GmhA/DiaA_subfam"/>
</dbReference>